<evidence type="ECO:0000259" key="1">
    <source>
        <dbReference type="Pfam" id="PF20266"/>
    </source>
</evidence>
<dbReference type="EMBL" id="CACVKT020001210">
    <property type="protein sequence ID" value="CAC5365966.1"/>
    <property type="molecule type" value="Genomic_DNA"/>
</dbReference>
<dbReference type="InterPro" id="IPR046906">
    <property type="entry name" value="Mab-21_HhH/H2TH-like"/>
</dbReference>
<dbReference type="PANTHER" id="PTHR10656:SF69">
    <property type="entry name" value="MAB-21-LIKE HHH_H2TH-LIKE DOMAIN-CONTAINING PROTEIN"/>
    <property type="match status" value="1"/>
</dbReference>
<dbReference type="Gene3D" id="1.10.1410.40">
    <property type="match status" value="1"/>
</dbReference>
<dbReference type="OrthoDB" id="6110087at2759"/>
<dbReference type="PANTHER" id="PTHR10656">
    <property type="entry name" value="CELL FATE DETERMINING PROTEIN MAB21-RELATED"/>
    <property type="match status" value="1"/>
</dbReference>
<dbReference type="Pfam" id="PF20266">
    <property type="entry name" value="Mab-21_C"/>
    <property type="match status" value="1"/>
</dbReference>
<evidence type="ECO:0000313" key="3">
    <source>
        <dbReference type="Proteomes" id="UP000507470"/>
    </source>
</evidence>
<gene>
    <name evidence="2" type="ORF">MCOR_6440</name>
</gene>
<reference evidence="2 3" key="1">
    <citation type="submission" date="2020-06" db="EMBL/GenBank/DDBJ databases">
        <authorList>
            <person name="Li R."/>
            <person name="Bekaert M."/>
        </authorList>
    </citation>
    <scope>NUCLEOTIDE SEQUENCE [LARGE SCALE GENOMIC DNA]</scope>
    <source>
        <strain evidence="3">wild</strain>
    </source>
</reference>
<dbReference type="SMART" id="SM01265">
    <property type="entry name" value="Mab-21"/>
    <property type="match status" value="1"/>
</dbReference>
<keyword evidence="3" id="KW-1185">Reference proteome</keyword>
<organism evidence="2 3">
    <name type="scientific">Mytilus coruscus</name>
    <name type="common">Sea mussel</name>
    <dbReference type="NCBI Taxonomy" id="42192"/>
    <lineage>
        <taxon>Eukaryota</taxon>
        <taxon>Metazoa</taxon>
        <taxon>Spiralia</taxon>
        <taxon>Lophotrochozoa</taxon>
        <taxon>Mollusca</taxon>
        <taxon>Bivalvia</taxon>
        <taxon>Autobranchia</taxon>
        <taxon>Pteriomorphia</taxon>
        <taxon>Mytilida</taxon>
        <taxon>Mytiloidea</taxon>
        <taxon>Mytilidae</taxon>
        <taxon>Mytilinae</taxon>
        <taxon>Mytilus</taxon>
    </lineage>
</organism>
<feature type="domain" description="Mab-21-like HhH/H2TH-like" evidence="1">
    <location>
        <begin position="380"/>
        <end position="463"/>
    </location>
</feature>
<evidence type="ECO:0000313" key="2">
    <source>
        <dbReference type="EMBL" id="CAC5365966.1"/>
    </source>
</evidence>
<dbReference type="InterPro" id="IPR024810">
    <property type="entry name" value="MAB21L/cGLR"/>
</dbReference>
<protein>
    <recommendedName>
        <fullName evidence="1">Mab-21-like HhH/H2TH-like domain-containing protein</fullName>
    </recommendedName>
</protein>
<dbReference type="AlphaFoldDB" id="A0A6J8AC68"/>
<dbReference type="Proteomes" id="UP000507470">
    <property type="component" value="Unassembled WGS sequence"/>
</dbReference>
<sequence length="732" mass="84096">MNGTSRNQDNSGDENHFALKKNTYWEIYGVKRFPYRGQRKYSPLLYQSYDGGMIIQNDVFGLTIRQFERLYKACLERRKTNEQWILNLRYPDKSSNAYLEYLDNCTDSNEGNSKTLRCQLGVDVTLISSKITRGKKTCMKLVKTIGTEIDIRTRQRLFIIQDMIVNACSTETKISSGSLAEELDLPGSDMDIMFVSNAADVIQNERNIKHPIHNDIFVMETSIDYPGFTRLRLVARHDKKSIDLTCFDCPPGSCTGKYYIGINSFLDSYRQWFPNIKGVIHGPCISNEKQTIDVTFCLHSTYLPDNAIPWAFRHRLQWPPNFVIERIINYRCLLVPIGPKTIPNSNILWRLSFSVAEKLLVHSFNFTQLLCYGLLKLSLKRIVNTNDDAKDLLCSYFLKTALFWVSEEVDIDTFQLTKLYYCFSLRLDKLISWVNTCYCPNYFIPEHSMFLGKINQTNNTVLLHVLESIQCGEIDGLLNNLFPPDNENLRLLGTHSESSFILLDFLLYRSECFPADKTQRVISSCYKALSCCKSLVKSESSSFIIDVCKMSYNSVCQAIANLLPTPNTMDNNIRKCYHTLFKSIIKTDAVLGQFNVTLGITDYVLSRWSPYMMLIDSEVINDIPEINYRQNVHSSMTLNEKLTIATCPLRFLCYHHLGDISNRRQALRDLCLTVKGDYLSVNTKSNALTILGVCCEISGDKDMAYQCYDEAMQCDEYVCPSAETRRSKLFEI</sequence>
<accession>A0A6J8AC68</accession>
<proteinExistence type="predicted"/>
<name>A0A6J8AC68_MYTCO</name>